<feature type="short sequence motif" description="GXSXG" evidence="3">
    <location>
        <begin position="55"/>
        <end position="59"/>
    </location>
</feature>
<keyword evidence="3" id="KW-0378">Hydrolase</keyword>
<comment type="similarity">
    <text evidence="1">Belongs to the patatin family.</text>
</comment>
<dbReference type="PANTHER" id="PTHR32176:SF92">
    <property type="entry name" value="XYLOSE ISOMERASE"/>
    <property type="match status" value="1"/>
</dbReference>
<dbReference type="EMBL" id="WTPW01000822">
    <property type="protein sequence ID" value="KAF0476753.1"/>
    <property type="molecule type" value="Genomic_DNA"/>
</dbReference>
<dbReference type="GO" id="GO:0016042">
    <property type="term" value="P:lipid catabolic process"/>
    <property type="evidence" value="ECO:0007669"/>
    <property type="project" value="UniProtKB-UniRule"/>
</dbReference>
<reference evidence="5 6" key="1">
    <citation type="journal article" date="2019" name="Environ. Microbiol.">
        <title>At the nexus of three kingdoms: the genome of the mycorrhizal fungus Gigaspora margarita provides insights into plant, endobacterial and fungal interactions.</title>
        <authorList>
            <person name="Venice F."/>
            <person name="Ghignone S."/>
            <person name="Salvioli di Fossalunga A."/>
            <person name="Amselem J."/>
            <person name="Novero M."/>
            <person name="Xianan X."/>
            <person name="Sedzielewska Toro K."/>
            <person name="Morin E."/>
            <person name="Lipzen A."/>
            <person name="Grigoriev I.V."/>
            <person name="Henrissat B."/>
            <person name="Martin F.M."/>
            <person name="Bonfante P."/>
        </authorList>
    </citation>
    <scope>NUCLEOTIDE SEQUENCE [LARGE SCALE GENOMIC DNA]</scope>
    <source>
        <strain evidence="5 6">BEG34</strain>
    </source>
</reference>
<sequence length="474" mass="53244">MEDTKYLLSIDGGGIRGIIPAIILAELEKRVTEELKKENPNADFRCADFFDILAGTSTGSILVSSLAVPGDNNRPKYSGSFMVDFFHQHGNDVFPNYSPFGYIDNLLKNVANVHKGAKLSNMTNSVVGVVKETSLKAETKIRSITDNESSVKVEKKGFVGTIMGFFSHNKEQNNEINDRVVDETDSKVEESASKIKTVDVKKSNTEDGTTSKTEIVNTEVTTTDVTMNKEEDDESLMEHLKELDDYLKTYDPFKPRYDGVGFEKLLSKYLYEFKLKDTVNGVNVFITSYNISNGERTFFTNLNSEHEDILLKDAIRASASAPTYFPAKNISNKYFVDGGVFMNNPTSRAYLEARKKYPNSKFIVISLGTGRYLKPLEKYHDAGIAQWASPLISVLMDSEQLNHHDTMKILAEFDGTKYYRIQPILEEKVNLASVSENDVKKLIDIGNKAISDTENKLDEIINLLVDKCKKINIK</sequence>
<accession>A0A8H4ABV0</accession>
<dbReference type="Gene3D" id="3.40.1090.10">
    <property type="entry name" value="Cytosolic phospholipase A2 catalytic domain"/>
    <property type="match status" value="2"/>
</dbReference>
<dbReference type="Pfam" id="PF01734">
    <property type="entry name" value="Patatin"/>
    <property type="match status" value="2"/>
</dbReference>
<dbReference type="InterPro" id="IPR002641">
    <property type="entry name" value="PNPLA_dom"/>
</dbReference>
<feature type="short sequence motif" description="GXGXXG" evidence="3">
    <location>
        <begin position="12"/>
        <end position="17"/>
    </location>
</feature>
<feature type="active site" description="Nucleophile" evidence="3">
    <location>
        <position position="57"/>
    </location>
</feature>
<evidence type="ECO:0000256" key="1">
    <source>
        <dbReference type="ARBA" id="ARBA00010240"/>
    </source>
</evidence>
<dbReference type="InterPro" id="IPR016035">
    <property type="entry name" value="Acyl_Trfase/lysoPLipase"/>
</dbReference>
<evidence type="ECO:0000259" key="4">
    <source>
        <dbReference type="PROSITE" id="PS51635"/>
    </source>
</evidence>
<protein>
    <submittedName>
        <fullName evidence="5">Patatin</fullName>
    </submittedName>
</protein>
<dbReference type="GO" id="GO:0047372">
    <property type="term" value="F:monoacylglycerol lipase activity"/>
    <property type="evidence" value="ECO:0007669"/>
    <property type="project" value="TreeGrafter"/>
</dbReference>
<dbReference type="Proteomes" id="UP000439903">
    <property type="component" value="Unassembled WGS sequence"/>
</dbReference>
<evidence type="ECO:0000256" key="3">
    <source>
        <dbReference type="PROSITE-ProRule" id="PRU01161"/>
    </source>
</evidence>
<dbReference type="AlphaFoldDB" id="A0A8H4ABV0"/>
<keyword evidence="6" id="KW-1185">Reference proteome</keyword>
<gene>
    <name evidence="5" type="ORF">F8M41_024337</name>
</gene>
<dbReference type="PROSITE" id="PS51635">
    <property type="entry name" value="PNPLA"/>
    <property type="match status" value="1"/>
</dbReference>
<dbReference type="OrthoDB" id="1658288at2759"/>
<feature type="short sequence motif" description="DGA/G" evidence="3">
    <location>
        <begin position="337"/>
        <end position="339"/>
    </location>
</feature>
<organism evidence="5 6">
    <name type="scientific">Gigaspora margarita</name>
    <dbReference type="NCBI Taxonomy" id="4874"/>
    <lineage>
        <taxon>Eukaryota</taxon>
        <taxon>Fungi</taxon>
        <taxon>Fungi incertae sedis</taxon>
        <taxon>Mucoromycota</taxon>
        <taxon>Glomeromycotina</taxon>
        <taxon>Glomeromycetes</taxon>
        <taxon>Diversisporales</taxon>
        <taxon>Gigasporaceae</taxon>
        <taxon>Gigaspora</taxon>
    </lineage>
</organism>
<evidence type="ECO:0000256" key="2">
    <source>
        <dbReference type="ARBA" id="ARBA00023098"/>
    </source>
</evidence>
<feature type="active site" description="Proton acceptor" evidence="3">
    <location>
        <position position="337"/>
    </location>
</feature>
<feature type="domain" description="PNPLA" evidence="4">
    <location>
        <begin position="8"/>
        <end position="350"/>
    </location>
</feature>
<dbReference type="GO" id="GO:0004620">
    <property type="term" value="F:phospholipase activity"/>
    <property type="evidence" value="ECO:0007669"/>
    <property type="project" value="TreeGrafter"/>
</dbReference>
<keyword evidence="2 3" id="KW-0443">Lipid metabolism</keyword>
<dbReference type="GO" id="GO:0046486">
    <property type="term" value="P:glycerolipid metabolic process"/>
    <property type="evidence" value="ECO:0007669"/>
    <property type="project" value="UniProtKB-ARBA"/>
</dbReference>
<keyword evidence="3" id="KW-0442">Lipid degradation</keyword>
<evidence type="ECO:0000313" key="5">
    <source>
        <dbReference type="EMBL" id="KAF0476753.1"/>
    </source>
</evidence>
<dbReference type="SUPFAM" id="SSF52151">
    <property type="entry name" value="FabD/lysophospholipase-like"/>
    <property type="match status" value="1"/>
</dbReference>
<proteinExistence type="inferred from homology"/>
<name>A0A8H4ABV0_GIGMA</name>
<evidence type="ECO:0000313" key="6">
    <source>
        <dbReference type="Proteomes" id="UP000439903"/>
    </source>
</evidence>
<comment type="caution">
    <text evidence="5">The sequence shown here is derived from an EMBL/GenBank/DDBJ whole genome shotgun (WGS) entry which is preliminary data.</text>
</comment>
<dbReference type="PANTHER" id="PTHR32176">
    <property type="entry name" value="XYLOSE ISOMERASE"/>
    <property type="match status" value="1"/>
</dbReference>